<dbReference type="RefSeq" id="WP_048101368.1">
    <property type="nucleotide sequence ID" value="NZ_JBBYJF010000007.1"/>
</dbReference>
<keyword evidence="3" id="KW-1185">Reference proteome</keyword>
<protein>
    <recommendedName>
        <fullName evidence="5">Dihydrodiol dehydrogenase</fullName>
    </recommendedName>
</protein>
<name>A0A0Q0RPX6_9ARCH</name>
<dbReference type="GeneID" id="84221013"/>
<dbReference type="EMBL" id="LKBG01000249">
    <property type="protein sequence ID" value="KQB34259.1"/>
    <property type="molecule type" value="Genomic_DNA"/>
</dbReference>
<dbReference type="EMBL" id="LJCQ01000313">
    <property type="protein sequence ID" value="KPV46060.1"/>
    <property type="molecule type" value="Genomic_DNA"/>
</dbReference>
<organism evidence="2 3">
    <name type="scientific">Acidiplasma aeolicum</name>
    <dbReference type="NCBI Taxonomy" id="507754"/>
    <lineage>
        <taxon>Archaea</taxon>
        <taxon>Methanobacteriati</taxon>
        <taxon>Thermoplasmatota</taxon>
        <taxon>Thermoplasmata</taxon>
        <taxon>Thermoplasmatales</taxon>
        <taxon>Ferroplasmaceae</taxon>
        <taxon>Acidiplasma</taxon>
    </lineage>
</organism>
<accession>A0A0Q0RPX6</accession>
<evidence type="ECO:0000313" key="1">
    <source>
        <dbReference type="EMBL" id="KPV46060.1"/>
    </source>
</evidence>
<comment type="caution">
    <text evidence="2">The sequence shown here is derived from an EMBL/GenBank/DDBJ whole genome shotgun (WGS) entry which is preliminary data.</text>
</comment>
<dbReference type="OrthoDB" id="296462at2157"/>
<dbReference type="Proteomes" id="UP000050515">
    <property type="component" value="Unassembled WGS sequence"/>
</dbReference>
<sequence>MENKNYYEKDGETIDITNEFATVTVKKVYTKNGTRLEISSPKLGSRIVLSAIELESLTWQDKSIFDKFLSDPYGSSIADD</sequence>
<dbReference type="Proteomes" id="UP000050320">
    <property type="component" value="Unassembled WGS sequence"/>
</dbReference>
<reference evidence="1 4" key="1">
    <citation type="submission" date="2015-09" db="EMBL/GenBank/DDBJ databases">
        <title>Draft genome sequence of Acidiplasma aeolicum DSM 18409.</title>
        <authorList>
            <person name="Hemp J."/>
        </authorList>
    </citation>
    <scope>NUCLEOTIDE SEQUENCE [LARGE SCALE GENOMIC DNA]</scope>
    <source>
        <strain evidence="1 4">V</strain>
    </source>
</reference>
<gene>
    <name evidence="2" type="ORF">AOG54_05360</name>
    <name evidence="1" type="ORF">SE19_07200</name>
</gene>
<dbReference type="PATRIC" id="fig|507754.4.peg.783"/>
<reference evidence="2 3" key="2">
    <citation type="submission" date="2015-09" db="EMBL/GenBank/DDBJ databases">
        <title>Heavy metals and arsenic resistance mechanisms in polyextremophilic archaea of the family Ferroplasmaceae.</title>
        <authorList>
            <person name="Bulaev A.G."/>
            <person name="Kanygina A.V."/>
        </authorList>
    </citation>
    <scope>NUCLEOTIDE SEQUENCE [LARGE SCALE GENOMIC DNA]</scope>
    <source>
        <strain evidence="2 3">VT</strain>
    </source>
</reference>
<dbReference type="AlphaFoldDB" id="A0A0Q0RPX6"/>
<proteinExistence type="predicted"/>
<evidence type="ECO:0000313" key="3">
    <source>
        <dbReference type="Proteomes" id="UP000050320"/>
    </source>
</evidence>
<evidence type="ECO:0008006" key="5">
    <source>
        <dbReference type="Google" id="ProtNLM"/>
    </source>
</evidence>
<evidence type="ECO:0000313" key="4">
    <source>
        <dbReference type="Proteomes" id="UP000050515"/>
    </source>
</evidence>
<evidence type="ECO:0000313" key="2">
    <source>
        <dbReference type="EMBL" id="KQB34259.1"/>
    </source>
</evidence>